<dbReference type="EC" id="3.1.1.-" evidence="3"/>
<dbReference type="ESTHER" id="strcg-g5jpf3">
    <property type="family name" value="Carb_B_Bacteria"/>
</dbReference>
<dbReference type="PANTHER" id="PTHR11559">
    <property type="entry name" value="CARBOXYLESTERASE"/>
    <property type="match status" value="1"/>
</dbReference>
<reference evidence="5" key="1">
    <citation type="submission" date="2011-07" db="EMBL/GenBank/DDBJ databases">
        <authorList>
            <person name="Stanhope M.J."/>
            <person name="Durkin A.S."/>
            <person name="Hostetler J."/>
            <person name="Kim M."/>
            <person name="Radune D."/>
            <person name="Singh I."/>
            <person name="Town C.D."/>
        </authorList>
    </citation>
    <scope>NUCLEOTIDE SEQUENCE [LARGE SCALE GENOMIC DNA]</scope>
    <source>
        <strain evidence="5">HS-6</strain>
    </source>
</reference>
<keyword evidence="2 3" id="KW-0378">Hydrolase</keyword>
<keyword evidence="6" id="KW-1185">Reference proteome</keyword>
<dbReference type="eggNOG" id="COG2272">
    <property type="taxonomic scope" value="Bacteria"/>
</dbReference>
<feature type="chain" id="PRO_5039754365" description="Carboxylic ester hydrolase" evidence="3">
    <location>
        <begin position="19"/>
        <end position="558"/>
    </location>
</feature>
<proteinExistence type="inferred from homology"/>
<dbReference type="InterPro" id="IPR002018">
    <property type="entry name" value="CarbesteraseB"/>
</dbReference>
<dbReference type="STRING" id="873449.STRCR_1605"/>
<evidence type="ECO:0000259" key="4">
    <source>
        <dbReference type="Pfam" id="PF00135"/>
    </source>
</evidence>
<feature type="signal peptide" evidence="3">
    <location>
        <begin position="1"/>
        <end position="18"/>
    </location>
</feature>
<keyword evidence="5" id="KW-0449">Lipoprotein</keyword>
<evidence type="ECO:0000313" key="5">
    <source>
        <dbReference type="EMBL" id="EHI74573.1"/>
    </source>
</evidence>
<dbReference type="PROSITE" id="PS00122">
    <property type="entry name" value="CARBOXYLESTERASE_B_1"/>
    <property type="match status" value="1"/>
</dbReference>
<dbReference type="InterPro" id="IPR019826">
    <property type="entry name" value="Carboxylesterase_B_AS"/>
</dbReference>
<gene>
    <name evidence="5" type="ORF">STRCR_1605</name>
</gene>
<dbReference type="PROSITE" id="PS51257">
    <property type="entry name" value="PROKAR_LIPOPROTEIN"/>
    <property type="match status" value="1"/>
</dbReference>
<sequence length="558" mass="61569">MKRLWRLLLVLSAFSLLAACDLAKTSKNNFDTSLVKTVQSGKIKGHRDSKNKALEWLGIPYAQAPVKDLRWKAPQRVKNWKGTRDASKPGKQAIQLSNGKVTGAEDALNLDVVRPDSKKKKLPVIVYIHGGNNQTGSAQEIKGNSFVNDLDAVYISVNYRLGALGFNPLQSLKTGTAEENSGNFSLLDIAAALDWVKENVETFGGDKNNITLAGFSAGGRDVMASLISPIFKGKFNKAISFSGGMTLSDETASQETFAKAIAPLAVQDGVKANEIEAQAWLQSDSKEVKDYLYKLDAKRLAGLMGNAGIRMSVFPHLYKDGTVIPKEGFATKTYNDVPLMLVSGTDEFSMFAAGDPYFQEDFKSGDLFKDPEKTAEFTYAKKYGGQLYRMSNTIDSTRQMDGKYQSNIYVGQIYYGDNAEVTPDLTKTLGSFHGIFEPMLQKPSNYQDYIGDYFQTQGGRDMSQAFKTYLKAFLADGNPNQKGLVSWEPWTSNGEVLTIDATKDKADIKATSDTQTAQDVLNQMDADTSISQESKDYLNHNVLNGRWFSQPIDEQYGQ</sequence>
<dbReference type="AlphaFoldDB" id="G5JPF3"/>
<dbReference type="InterPro" id="IPR029058">
    <property type="entry name" value="AB_hydrolase_fold"/>
</dbReference>
<comment type="caution">
    <text evidence="5">The sequence shown here is derived from an EMBL/GenBank/DDBJ whole genome shotgun (WGS) entry which is preliminary data.</text>
</comment>
<dbReference type="OrthoDB" id="9815425at2"/>
<keyword evidence="3" id="KW-0732">Signal</keyword>
<accession>G5JPF3</accession>
<dbReference type="InterPro" id="IPR050309">
    <property type="entry name" value="Type-B_Carboxylest/Lipase"/>
</dbReference>
<feature type="domain" description="Carboxylesterase type B" evidence="4">
    <location>
        <begin position="35"/>
        <end position="355"/>
    </location>
</feature>
<dbReference type="Pfam" id="PF00135">
    <property type="entry name" value="COesterase"/>
    <property type="match status" value="1"/>
</dbReference>
<dbReference type="RefSeq" id="WP_004227937.1">
    <property type="nucleotide sequence ID" value="NZ_AEUV02000002.1"/>
</dbReference>
<dbReference type="Proteomes" id="UP000004322">
    <property type="component" value="Unassembled WGS sequence"/>
</dbReference>
<evidence type="ECO:0000256" key="1">
    <source>
        <dbReference type="ARBA" id="ARBA00005964"/>
    </source>
</evidence>
<protein>
    <recommendedName>
        <fullName evidence="3">Carboxylic ester hydrolase</fullName>
        <ecNumber evidence="3">3.1.1.-</ecNumber>
    </recommendedName>
</protein>
<dbReference type="EMBL" id="AEUV02000002">
    <property type="protein sequence ID" value="EHI74573.1"/>
    <property type="molecule type" value="Genomic_DNA"/>
</dbReference>
<dbReference type="Gene3D" id="3.40.50.1820">
    <property type="entry name" value="alpha/beta hydrolase"/>
    <property type="match status" value="1"/>
</dbReference>
<name>G5JPF3_STRCG</name>
<organism evidence="5 6">
    <name type="scientific">Streptococcus criceti HS-6</name>
    <dbReference type="NCBI Taxonomy" id="873449"/>
    <lineage>
        <taxon>Bacteria</taxon>
        <taxon>Bacillati</taxon>
        <taxon>Bacillota</taxon>
        <taxon>Bacilli</taxon>
        <taxon>Lactobacillales</taxon>
        <taxon>Streptococcaceae</taxon>
        <taxon>Streptococcus</taxon>
    </lineage>
</organism>
<dbReference type="SUPFAM" id="SSF53474">
    <property type="entry name" value="alpha/beta-Hydrolases"/>
    <property type="match status" value="1"/>
</dbReference>
<dbReference type="GO" id="GO:0016787">
    <property type="term" value="F:hydrolase activity"/>
    <property type="evidence" value="ECO:0007669"/>
    <property type="project" value="UniProtKB-KW"/>
</dbReference>
<evidence type="ECO:0000313" key="6">
    <source>
        <dbReference type="Proteomes" id="UP000004322"/>
    </source>
</evidence>
<evidence type="ECO:0000256" key="3">
    <source>
        <dbReference type="RuleBase" id="RU361235"/>
    </source>
</evidence>
<comment type="similarity">
    <text evidence="1 3">Belongs to the type-B carboxylesterase/lipase family.</text>
</comment>
<evidence type="ECO:0000256" key="2">
    <source>
        <dbReference type="ARBA" id="ARBA00022801"/>
    </source>
</evidence>